<dbReference type="AlphaFoldDB" id="A0A849VBT8"/>
<dbReference type="EMBL" id="JABBPG010000002">
    <property type="protein sequence ID" value="NOU50250.1"/>
    <property type="molecule type" value="Genomic_DNA"/>
</dbReference>
<organism evidence="2 3">
    <name type="scientific">Pseudoalteromonas caenipelagi</name>
    <dbReference type="NCBI Taxonomy" id="2726988"/>
    <lineage>
        <taxon>Bacteria</taxon>
        <taxon>Pseudomonadati</taxon>
        <taxon>Pseudomonadota</taxon>
        <taxon>Gammaproteobacteria</taxon>
        <taxon>Alteromonadales</taxon>
        <taxon>Pseudoalteromonadaceae</taxon>
        <taxon>Pseudoalteromonas</taxon>
    </lineage>
</organism>
<dbReference type="Proteomes" id="UP000586305">
    <property type="component" value="Unassembled WGS sequence"/>
</dbReference>
<gene>
    <name evidence="2" type="ORF">HG263_06795</name>
</gene>
<dbReference type="GO" id="GO:0003677">
    <property type="term" value="F:DNA binding"/>
    <property type="evidence" value="ECO:0007669"/>
    <property type="project" value="InterPro"/>
</dbReference>
<protein>
    <submittedName>
        <fullName evidence="2">Bacteriophage CI repressor</fullName>
    </submittedName>
</protein>
<comment type="caution">
    <text evidence="2">The sequence shown here is derived from an EMBL/GenBank/DDBJ whole genome shotgun (WGS) entry which is preliminary data.</text>
</comment>
<name>A0A849VBT8_9GAMM</name>
<evidence type="ECO:0000313" key="3">
    <source>
        <dbReference type="Proteomes" id="UP000586305"/>
    </source>
</evidence>
<reference evidence="2 3" key="1">
    <citation type="submission" date="2020-04" db="EMBL/GenBank/DDBJ databases">
        <title>Pseudoalteromonas caenipelagi sp. nov., isolated from a tidal flat.</title>
        <authorList>
            <person name="Park S."/>
            <person name="Yoon J.-H."/>
        </authorList>
    </citation>
    <scope>NUCLEOTIDE SEQUENCE [LARGE SCALE GENOMIC DNA]</scope>
    <source>
        <strain evidence="2 3">JBTF-M23</strain>
    </source>
</reference>
<dbReference type="RefSeq" id="WP_171625317.1">
    <property type="nucleotide sequence ID" value="NZ_JABBPG010000002.1"/>
</dbReference>
<accession>A0A849VBT8</accession>
<keyword evidence="3" id="KW-1185">Reference proteome</keyword>
<dbReference type="Pfam" id="PF07022">
    <property type="entry name" value="Phage_CI_repr"/>
    <property type="match status" value="1"/>
</dbReference>
<sequence>MVADNLLSEGVDVDLVIERLSNRLNVKSDRALSKEMGLSLSAVNQARKRGSLPWEGLIGLCKAKGISLDWLFDINPSDNKKHNLGPTPELIHSKVNVDKELIRAELISVSTFVDEVMDQVLEKDMPASRVLEIRKSLAPILVDAAIEYDMDKAIVAAVARSTLKLV</sequence>
<dbReference type="InterPro" id="IPR010982">
    <property type="entry name" value="Lambda_DNA-bd_dom_sf"/>
</dbReference>
<evidence type="ECO:0000313" key="2">
    <source>
        <dbReference type="EMBL" id="NOU50250.1"/>
    </source>
</evidence>
<proteinExistence type="predicted"/>
<dbReference type="InterPro" id="IPR010744">
    <property type="entry name" value="Phage_CI_N"/>
</dbReference>
<dbReference type="Gene3D" id="1.10.260.40">
    <property type="entry name" value="lambda repressor-like DNA-binding domains"/>
    <property type="match status" value="1"/>
</dbReference>
<evidence type="ECO:0000259" key="1">
    <source>
        <dbReference type="Pfam" id="PF07022"/>
    </source>
</evidence>
<dbReference type="GO" id="GO:0045892">
    <property type="term" value="P:negative regulation of DNA-templated transcription"/>
    <property type="evidence" value="ECO:0007669"/>
    <property type="project" value="InterPro"/>
</dbReference>
<feature type="domain" description="Bacteriophage CI repressor N-terminal" evidence="1">
    <location>
        <begin position="16"/>
        <end position="71"/>
    </location>
</feature>